<organism evidence="1 3">
    <name type="scientific">Paenibacillus pabuli</name>
    <dbReference type="NCBI Taxonomy" id="1472"/>
    <lineage>
        <taxon>Bacteria</taxon>
        <taxon>Bacillati</taxon>
        <taxon>Bacillota</taxon>
        <taxon>Bacilli</taxon>
        <taxon>Bacillales</taxon>
        <taxon>Paenibacillaceae</taxon>
        <taxon>Paenibacillus</taxon>
    </lineage>
</organism>
<evidence type="ECO:0000313" key="2">
    <source>
        <dbReference type="EMBL" id="RAI85868.1"/>
    </source>
</evidence>
<name>A0A855XSQ0_9BACL</name>
<dbReference type="EMBL" id="QGTZ01000007">
    <property type="protein sequence ID" value="PWW38696.1"/>
    <property type="molecule type" value="Genomic_DNA"/>
</dbReference>
<dbReference type="EMBL" id="QLLI01000020">
    <property type="protein sequence ID" value="RAI85868.1"/>
    <property type="molecule type" value="Genomic_DNA"/>
</dbReference>
<evidence type="ECO:0000313" key="1">
    <source>
        <dbReference type="EMBL" id="PWW38696.1"/>
    </source>
</evidence>
<dbReference type="OrthoDB" id="1631118at2"/>
<dbReference type="AlphaFoldDB" id="A0A855XSQ0"/>
<keyword evidence="4" id="KW-1185">Reference proteome</keyword>
<accession>A0A855XSQ0</accession>
<evidence type="ECO:0000313" key="4">
    <source>
        <dbReference type="Proteomes" id="UP000248827"/>
    </source>
</evidence>
<gene>
    <name evidence="2" type="ORF">DET54_12027</name>
    <name evidence="1" type="ORF">DET56_10797</name>
</gene>
<reference evidence="1 3" key="1">
    <citation type="submission" date="2018-05" db="EMBL/GenBank/DDBJ databases">
        <title>Freshwater and sediment microbial communities from various areas in North America, analyzing microbe dynamics in response to fracking.</title>
        <authorList>
            <person name="Lamendella R."/>
        </authorList>
    </citation>
    <scope>NUCLEOTIDE SEQUENCE [LARGE SCALE GENOMIC DNA]</scope>
    <source>
        <strain evidence="1 3">DB-3</strain>
        <strain evidence="2 4">NG-13</strain>
    </source>
</reference>
<evidence type="ECO:0000313" key="3">
    <source>
        <dbReference type="Proteomes" id="UP000247078"/>
    </source>
</evidence>
<protein>
    <submittedName>
        <fullName evidence="1">Uncharacterized protein</fullName>
    </submittedName>
</protein>
<sequence length="212" mass="24128">MNLFHIQSTLQEVDWTASFLENNFIGIGWPATGDLEHESTEEWKAQLVQRYRIGKAELSDVLDTLHTFVYIMQDGDYVLINDDEWAYVGDLGDYFYDDSNGTGEEYICHRRGVTWLGRIPLAELNDKVLALVSHYSIIAKFEHPITQAQLEPWVSITSVATEGDNHSSVRVDEGTIQEALNVLKKALHSEEEDLRIRAAAAILQYVHEMNNS</sequence>
<dbReference type="Proteomes" id="UP000247078">
    <property type="component" value="Unassembled WGS sequence"/>
</dbReference>
<comment type="caution">
    <text evidence="1">The sequence shown here is derived from an EMBL/GenBank/DDBJ whole genome shotgun (WGS) entry which is preliminary data.</text>
</comment>
<dbReference type="Proteomes" id="UP000248827">
    <property type="component" value="Unassembled WGS sequence"/>
</dbReference>
<dbReference type="RefSeq" id="WP_110000107.1">
    <property type="nucleotide sequence ID" value="NZ_QGTZ01000007.1"/>
</dbReference>
<proteinExistence type="predicted"/>